<name>A0A9E4ZHD2_9EURY</name>
<keyword evidence="2" id="KW-1185">Reference proteome</keyword>
<evidence type="ECO:0000313" key="2">
    <source>
        <dbReference type="Proteomes" id="UP001056766"/>
    </source>
</evidence>
<gene>
    <name evidence="1" type="ORF">KDK67_11990</name>
</gene>
<proteinExistence type="predicted"/>
<dbReference type="AlphaFoldDB" id="A0A9E4ZHD2"/>
<dbReference type="PROSITE" id="PS51257">
    <property type="entry name" value="PROKAR_LIPOPROTEIN"/>
    <property type="match status" value="1"/>
</dbReference>
<protein>
    <submittedName>
        <fullName evidence="1">Uncharacterized protein</fullName>
    </submittedName>
</protein>
<reference evidence="1" key="2">
    <citation type="submission" date="2021-04" db="EMBL/GenBank/DDBJ databases">
        <authorList>
            <person name="Dong X."/>
        </authorList>
    </citation>
    <scope>NUCLEOTIDE SEQUENCE</scope>
    <source>
        <strain evidence="1">LLY</strain>
    </source>
</reference>
<dbReference type="Proteomes" id="UP001056766">
    <property type="component" value="Unassembled WGS sequence"/>
</dbReference>
<comment type="caution">
    <text evidence="1">The sequence shown here is derived from an EMBL/GenBank/DDBJ whole genome shotgun (WGS) entry which is preliminary data.</text>
</comment>
<dbReference type="EMBL" id="JAGSOI010000065">
    <property type="protein sequence ID" value="MCM1987692.1"/>
    <property type="molecule type" value="Genomic_DNA"/>
</dbReference>
<sequence length="144" mass="16587">MKKIILIFVLILFFLFATGCISQNDDYSVEVEEITKEDGINNVKLVITNHESESIKLKFKTHGIVYDDGSQVGIHNSLLLPTKYYTITSKEYARYFTILPNAKKQFNLAFKEINKDGNPQLVVSFVDENEYETEFVISLNEHLN</sequence>
<reference evidence="1" key="1">
    <citation type="journal article" date="2021" name="mSystems">
        <title>Bacteria and Archaea Synergistically Convert Glycine Betaine to Biogenic Methane in the Formosa Cold Seep of the South China Sea.</title>
        <authorList>
            <person name="Li L."/>
            <person name="Zhang W."/>
            <person name="Zhang S."/>
            <person name="Song L."/>
            <person name="Sun Q."/>
            <person name="Zhang H."/>
            <person name="Xiang H."/>
            <person name="Dong X."/>
        </authorList>
    </citation>
    <scope>NUCLEOTIDE SEQUENCE</scope>
    <source>
        <strain evidence="1">LLY</strain>
    </source>
</reference>
<dbReference type="RefSeq" id="WP_250869035.1">
    <property type="nucleotide sequence ID" value="NZ_JAGSOI010000065.1"/>
</dbReference>
<evidence type="ECO:0000313" key="1">
    <source>
        <dbReference type="EMBL" id="MCM1987692.1"/>
    </source>
</evidence>
<accession>A0A9E4ZHD2</accession>
<organism evidence="1 2">
    <name type="scientific">Methanococcoides seepicolus</name>
    <dbReference type="NCBI Taxonomy" id="2828780"/>
    <lineage>
        <taxon>Archaea</taxon>
        <taxon>Methanobacteriati</taxon>
        <taxon>Methanobacteriota</taxon>
        <taxon>Stenosarchaea group</taxon>
        <taxon>Methanomicrobia</taxon>
        <taxon>Methanosarcinales</taxon>
        <taxon>Methanosarcinaceae</taxon>
        <taxon>Methanococcoides</taxon>
    </lineage>
</organism>